<dbReference type="SUPFAM" id="SSF143800">
    <property type="entry name" value="L28p-like"/>
    <property type="match status" value="1"/>
</dbReference>
<dbReference type="Pfam" id="PF00830">
    <property type="entry name" value="Ribosomal_L28"/>
    <property type="match status" value="1"/>
</dbReference>
<evidence type="ECO:0000256" key="5">
    <source>
        <dbReference type="HAMAP-Rule" id="MF_00373"/>
    </source>
</evidence>
<evidence type="ECO:0000256" key="1">
    <source>
        <dbReference type="ARBA" id="ARBA00008760"/>
    </source>
</evidence>
<dbReference type="GO" id="GO:0006412">
    <property type="term" value="P:translation"/>
    <property type="evidence" value="ECO:0007669"/>
    <property type="project" value="UniProtKB-UniRule"/>
</dbReference>
<dbReference type="BioCyc" id="RPAL652103:RPDX1_RS00650-MONOMER"/>
<comment type="similarity">
    <text evidence="1 5">Belongs to the bacterial ribosomal protein bL28 family.</text>
</comment>
<dbReference type="PANTHER" id="PTHR13528">
    <property type="entry name" value="39S RIBOSOMAL PROTEIN L28, MITOCHONDRIAL"/>
    <property type="match status" value="1"/>
</dbReference>
<sequence length="101" mass="10853">MSRRCELTAKGAQVGHKVSHSNIKTKRRFLPNLVNVTFQSDTLGRSVRLRVSTNALKSVDHRGGLDAYLLKASDAELSPKAVELKRAIAKKTAAAPVAAAS</sequence>
<dbReference type="HOGENOM" id="CLU_064548_4_2_5"/>
<dbReference type="InterPro" id="IPR034704">
    <property type="entry name" value="Ribosomal_bL28/bL31-like_sf"/>
</dbReference>
<evidence type="ECO:0000313" key="7">
    <source>
        <dbReference type="Proteomes" id="UP000001402"/>
    </source>
</evidence>
<dbReference type="PANTHER" id="PTHR13528:SF2">
    <property type="entry name" value="LARGE RIBOSOMAL SUBUNIT PROTEIN BL28M"/>
    <property type="match status" value="1"/>
</dbReference>
<dbReference type="AlphaFoldDB" id="E6VG51"/>
<organism evidence="6 7">
    <name type="scientific">Rhodopseudomonas palustris (strain DX-1)</name>
    <dbReference type="NCBI Taxonomy" id="652103"/>
    <lineage>
        <taxon>Bacteria</taxon>
        <taxon>Pseudomonadati</taxon>
        <taxon>Pseudomonadota</taxon>
        <taxon>Alphaproteobacteria</taxon>
        <taxon>Hyphomicrobiales</taxon>
        <taxon>Nitrobacteraceae</taxon>
        <taxon>Rhodopseudomonas</taxon>
    </lineage>
</organism>
<dbReference type="eggNOG" id="COG0227">
    <property type="taxonomic scope" value="Bacteria"/>
</dbReference>
<evidence type="ECO:0000256" key="2">
    <source>
        <dbReference type="ARBA" id="ARBA00022980"/>
    </source>
</evidence>
<dbReference type="EMBL" id="CP002418">
    <property type="protein sequence ID" value="ADU41775.1"/>
    <property type="molecule type" value="Genomic_DNA"/>
</dbReference>
<dbReference type="InterPro" id="IPR026569">
    <property type="entry name" value="Ribosomal_bL28"/>
</dbReference>
<evidence type="ECO:0000256" key="3">
    <source>
        <dbReference type="ARBA" id="ARBA00023274"/>
    </source>
</evidence>
<dbReference type="NCBIfam" id="TIGR00009">
    <property type="entry name" value="L28"/>
    <property type="match status" value="1"/>
</dbReference>
<dbReference type="OrthoDB" id="9805609at2"/>
<keyword evidence="3 5" id="KW-0687">Ribonucleoprotein</keyword>
<dbReference type="Proteomes" id="UP000001402">
    <property type="component" value="Chromosome"/>
</dbReference>
<dbReference type="GO" id="GO:0022625">
    <property type="term" value="C:cytosolic large ribosomal subunit"/>
    <property type="evidence" value="ECO:0007669"/>
    <property type="project" value="TreeGrafter"/>
</dbReference>
<reference evidence="6" key="1">
    <citation type="submission" date="2010-12" db="EMBL/GenBank/DDBJ databases">
        <title>Complete sequence of Rhodopseudomonas palustris DX-1.</title>
        <authorList>
            <consortium name="US DOE Joint Genome Institute"/>
            <person name="Lucas S."/>
            <person name="Copeland A."/>
            <person name="Lapidus A."/>
            <person name="Cheng J.-F."/>
            <person name="Goodwin L."/>
            <person name="Pitluck S."/>
            <person name="Misra M."/>
            <person name="Chertkov O."/>
            <person name="Detter J.C."/>
            <person name="Han C."/>
            <person name="Tapia R."/>
            <person name="Land M."/>
            <person name="Hauser L."/>
            <person name="Kyrpides N."/>
            <person name="Ivanova N."/>
            <person name="Ovchinnikova G."/>
            <person name="Logan B."/>
            <person name="Oda Y."/>
            <person name="Harwood C."/>
            <person name="Woyke T."/>
        </authorList>
    </citation>
    <scope>NUCLEOTIDE SEQUENCE [LARGE SCALE GENOMIC DNA]</scope>
    <source>
        <strain evidence="6">DX-1</strain>
    </source>
</reference>
<accession>E6VG51</accession>
<dbReference type="STRING" id="652103.Rpdx1_0131"/>
<dbReference type="GO" id="GO:0003735">
    <property type="term" value="F:structural constituent of ribosome"/>
    <property type="evidence" value="ECO:0007669"/>
    <property type="project" value="InterPro"/>
</dbReference>
<evidence type="ECO:0000313" key="6">
    <source>
        <dbReference type="EMBL" id="ADU41775.1"/>
    </source>
</evidence>
<dbReference type="KEGG" id="rpx:Rpdx1_0131"/>
<dbReference type="InterPro" id="IPR037147">
    <property type="entry name" value="Ribosomal_bL28_sf"/>
</dbReference>
<dbReference type="InterPro" id="IPR001383">
    <property type="entry name" value="Ribosomal_bL28_bact-type"/>
</dbReference>
<protein>
    <recommendedName>
        <fullName evidence="4 5">Large ribosomal subunit protein bL28</fullName>
    </recommendedName>
</protein>
<gene>
    <name evidence="5" type="primary">rpmB</name>
    <name evidence="6" type="ordered locus">Rpdx1_0131</name>
</gene>
<name>E6VG51_RHOPX</name>
<dbReference type="HAMAP" id="MF_00373">
    <property type="entry name" value="Ribosomal_bL28"/>
    <property type="match status" value="1"/>
</dbReference>
<evidence type="ECO:0000256" key="4">
    <source>
        <dbReference type="ARBA" id="ARBA00035174"/>
    </source>
</evidence>
<keyword evidence="2 5" id="KW-0689">Ribosomal protein</keyword>
<dbReference type="Gene3D" id="2.30.170.40">
    <property type="entry name" value="Ribosomal protein L28/L24"/>
    <property type="match status" value="1"/>
</dbReference>
<proteinExistence type="inferred from homology"/>